<dbReference type="AlphaFoldDB" id="A0A9W8E9G2"/>
<gene>
    <name evidence="3" type="ORF">H4R34_002997</name>
</gene>
<organism evidence="3 4">
    <name type="scientific">Dimargaris verticillata</name>
    <dbReference type="NCBI Taxonomy" id="2761393"/>
    <lineage>
        <taxon>Eukaryota</taxon>
        <taxon>Fungi</taxon>
        <taxon>Fungi incertae sedis</taxon>
        <taxon>Zoopagomycota</taxon>
        <taxon>Kickxellomycotina</taxon>
        <taxon>Dimargaritomycetes</taxon>
        <taxon>Dimargaritales</taxon>
        <taxon>Dimargaritaceae</taxon>
        <taxon>Dimargaris</taxon>
    </lineage>
</organism>
<protein>
    <recommendedName>
        <fullName evidence="5">Pentatricopeptide repeat-containing protein</fullName>
    </recommendedName>
</protein>
<keyword evidence="4" id="KW-1185">Reference proteome</keyword>
<dbReference type="InterPro" id="IPR002885">
    <property type="entry name" value="PPR_rpt"/>
</dbReference>
<evidence type="ECO:0000256" key="1">
    <source>
        <dbReference type="PROSITE-ProRule" id="PRU00708"/>
    </source>
</evidence>
<name>A0A9W8E9G2_9FUNG</name>
<evidence type="ECO:0000313" key="4">
    <source>
        <dbReference type="Proteomes" id="UP001151582"/>
    </source>
</evidence>
<feature type="repeat" description="PPR" evidence="1">
    <location>
        <begin position="228"/>
        <end position="262"/>
    </location>
</feature>
<comment type="caution">
    <text evidence="3">The sequence shown here is derived from an EMBL/GenBank/DDBJ whole genome shotgun (WGS) entry which is preliminary data.</text>
</comment>
<dbReference type="PANTHER" id="PTHR47939">
    <property type="entry name" value="MEMBRANE-ASSOCIATED SALT-INDUCIBLE PROTEIN-LIKE"/>
    <property type="match status" value="1"/>
</dbReference>
<dbReference type="Pfam" id="PF01535">
    <property type="entry name" value="PPR"/>
    <property type="match status" value="2"/>
</dbReference>
<dbReference type="PANTHER" id="PTHR47939:SF1">
    <property type="entry name" value="OS04G0684500 PROTEIN"/>
    <property type="match status" value="1"/>
</dbReference>
<evidence type="ECO:0008006" key="5">
    <source>
        <dbReference type="Google" id="ProtNLM"/>
    </source>
</evidence>
<feature type="region of interest" description="Disordered" evidence="2">
    <location>
        <begin position="505"/>
        <end position="525"/>
    </location>
</feature>
<sequence>MRAPGSFGQLTARPFALPCAWCRPRLCHRPFVLPDQPRLPFRVRWEALAAFANVDRSPNRSLTTARPLASDSLLAAKRLTLRDTATQRSSIPDLRALRQSLQAPVPIINLGHAAAALVQQLAPLPESPHLSTLPRPALQPCNRPRYLRAYTYLLRGLGLLDWPLVWEAYQDIVAVHGLPSLTESTFFSMLRLAIRQCLFSHGYAYTRALTQAWVILQDYGQQCRPLQTVNAHNALIQCLVLSGQVDAARQVYQRMLTCRIAPNLETFRGFLRYPKLSDPRYCITIYRELVHQGFTPTADIYTNILYAAVRRVSLGLGQWVVNDMTRQQVAPTTSVYTARIRLYLKAGRRREAMELLLQYFCSPHFKPTSHWPHRSRTPSRGIRTNLFMHLINDALHRAPLTRLDELLDWIVDYQVELPGYMFDNILKRYTSRHDLPQAVFTYQLSIERGATLTHSTYCALADLFHLYNKFEFGWDLFMDTDLAARHHFTTPESTLAVHHWTEPLQSDSQSAPVPENPTRPDTAMATPAKITVDPPLAISLMRLFVDHAQYRAITVLFQALRDHDTWPEYPLSSAVIVSFLQLGQRTKALHWYRQFLRRGIMVDAHVVDQLGG</sequence>
<evidence type="ECO:0000313" key="3">
    <source>
        <dbReference type="EMBL" id="KAJ1979001.1"/>
    </source>
</evidence>
<dbReference type="InterPro" id="IPR011990">
    <property type="entry name" value="TPR-like_helical_dom_sf"/>
</dbReference>
<dbReference type="InterPro" id="IPR050667">
    <property type="entry name" value="PPR-containing_protein"/>
</dbReference>
<accession>A0A9W8E9G2</accession>
<evidence type="ECO:0000256" key="2">
    <source>
        <dbReference type="SAM" id="MobiDB-lite"/>
    </source>
</evidence>
<proteinExistence type="predicted"/>
<dbReference type="EMBL" id="JANBQB010000244">
    <property type="protein sequence ID" value="KAJ1979001.1"/>
    <property type="molecule type" value="Genomic_DNA"/>
</dbReference>
<dbReference type="OrthoDB" id="5597365at2759"/>
<dbReference type="PROSITE" id="PS51375">
    <property type="entry name" value="PPR"/>
    <property type="match status" value="1"/>
</dbReference>
<dbReference type="Gene3D" id="1.25.40.10">
    <property type="entry name" value="Tetratricopeptide repeat domain"/>
    <property type="match status" value="2"/>
</dbReference>
<reference evidence="3" key="1">
    <citation type="submission" date="2022-07" db="EMBL/GenBank/DDBJ databases">
        <title>Phylogenomic reconstructions and comparative analyses of Kickxellomycotina fungi.</title>
        <authorList>
            <person name="Reynolds N.K."/>
            <person name="Stajich J.E."/>
            <person name="Barry K."/>
            <person name="Grigoriev I.V."/>
            <person name="Crous P."/>
            <person name="Smith M.E."/>
        </authorList>
    </citation>
    <scope>NUCLEOTIDE SEQUENCE</scope>
    <source>
        <strain evidence="3">RSA 567</strain>
    </source>
</reference>
<dbReference type="Proteomes" id="UP001151582">
    <property type="component" value="Unassembled WGS sequence"/>
</dbReference>
<dbReference type="NCBIfam" id="TIGR00756">
    <property type="entry name" value="PPR"/>
    <property type="match status" value="1"/>
</dbReference>